<evidence type="ECO:0000313" key="4">
    <source>
        <dbReference type="Proteomes" id="UP001303160"/>
    </source>
</evidence>
<dbReference type="EMBL" id="MU863946">
    <property type="protein sequence ID" value="KAK4198414.1"/>
    <property type="molecule type" value="Genomic_DNA"/>
</dbReference>
<feature type="compositionally biased region" description="Polar residues" evidence="1">
    <location>
        <begin position="147"/>
        <end position="167"/>
    </location>
</feature>
<protein>
    <submittedName>
        <fullName evidence="3">Uncharacterized protein</fullName>
    </submittedName>
</protein>
<feature type="region of interest" description="Disordered" evidence="1">
    <location>
        <begin position="68"/>
        <end position="167"/>
    </location>
</feature>
<name>A0AAN7ATD7_9PEZI</name>
<feature type="compositionally biased region" description="Polar residues" evidence="1">
    <location>
        <begin position="15"/>
        <end position="26"/>
    </location>
</feature>
<reference evidence="3" key="2">
    <citation type="submission" date="2023-05" db="EMBL/GenBank/DDBJ databases">
        <authorList>
            <consortium name="Lawrence Berkeley National Laboratory"/>
            <person name="Steindorff A."/>
            <person name="Hensen N."/>
            <person name="Bonometti L."/>
            <person name="Westerberg I."/>
            <person name="Brannstrom I.O."/>
            <person name="Guillou S."/>
            <person name="Cros-Aarteil S."/>
            <person name="Calhoun S."/>
            <person name="Haridas S."/>
            <person name="Kuo A."/>
            <person name="Mondo S."/>
            <person name="Pangilinan J."/>
            <person name="Riley R."/>
            <person name="Labutti K."/>
            <person name="Andreopoulos B."/>
            <person name="Lipzen A."/>
            <person name="Chen C."/>
            <person name="Yanf M."/>
            <person name="Daum C."/>
            <person name="Ng V."/>
            <person name="Clum A."/>
            <person name="Ohm R."/>
            <person name="Martin F."/>
            <person name="Silar P."/>
            <person name="Natvig D."/>
            <person name="Lalanne C."/>
            <person name="Gautier V."/>
            <person name="Ament-Velasquez S.L."/>
            <person name="Kruys A."/>
            <person name="Hutchinson M.I."/>
            <person name="Powell A.J."/>
            <person name="Barry K."/>
            <person name="Miller A.N."/>
            <person name="Grigoriev I.V."/>
            <person name="Debuchy R."/>
            <person name="Gladieux P."/>
            <person name="Thoren M.H."/>
            <person name="Johannesson H."/>
        </authorList>
    </citation>
    <scope>NUCLEOTIDE SEQUENCE</scope>
    <source>
        <strain evidence="3">CBS 315.58</strain>
    </source>
</reference>
<sequence length="167" mass="17600">MSGYVGSVGGDHGDPNQSSDAIQNKSGGSGNIVNITATEIAVIVITITLVFVAVVGVFYCRALQARRDADMKNKARERESTPVTGDSIELVHNKRSSGSSCDTISIKGGTAPGEASSSKDKTPAAMESNQEPKLPLRHYIHWKNPSIKAQTMQTEDGPSSLNPSPSS</sequence>
<feature type="region of interest" description="Disordered" evidence="1">
    <location>
        <begin position="1"/>
        <end position="28"/>
    </location>
</feature>
<accession>A0AAN7ATD7</accession>
<dbReference type="Proteomes" id="UP001303160">
    <property type="component" value="Unassembled WGS sequence"/>
</dbReference>
<feature type="transmembrane region" description="Helical" evidence="2">
    <location>
        <begin position="40"/>
        <end position="62"/>
    </location>
</feature>
<organism evidence="3 4">
    <name type="scientific">Triangularia verruculosa</name>
    <dbReference type="NCBI Taxonomy" id="2587418"/>
    <lineage>
        <taxon>Eukaryota</taxon>
        <taxon>Fungi</taxon>
        <taxon>Dikarya</taxon>
        <taxon>Ascomycota</taxon>
        <taxon>Pezizomycotina</taxon>
        <taxon>Sordariomycetes</taxon>
        <taxon>Sordariomycetidae</taxon>
        <taxon>Sordariales</taxon>
        <taxon>Podosporaceae</taxon>
        <taxon>Triangularia</taxon>
    </lineage>
</organism>
<keyword evidence="2" id="KW-1133">Transmembrane helix</keyword>
<evidence type="ECO:0000313" key="3">
    <source>
        <dbReference type="EMBL" id="KAK4198414.1"/>
    </source>
</evidence>
<dbReference type="AlphaFoldDB" id="A0AAN7ATD7"/>
<reference evidence="3" key="1">
    <citation type="journal article" date="2023" name="Mol. Phylogenet. Evol.">
        <title>Genome-scale phylogeny and comparative genomics of the fungal order Sordariales.</title>
        <authorList>
            <person name="Hensen N."/>
            <person name="Bonometti L."/>
            <person name="Westerberg I."/>
            <person name="Brannstrom I.O."/>
            <person name="Guillou S."/>
            <person name="Cros-Aarteil S."/>
            <person name="Calhoun S."/>
            <person name="Haridas S."/>
            <person name="Kuo A."/>
            <person name="Mondo S."/>
            <person name="Pangilinan J."/>
            <person name="Riley R."/>
            <person name="LaButti K."/>
            <person name="Andreopoulos B."/>
            <person name="Lipzen A."/>
            <person name="Chen C."/>
            <person name="Yan M."/>
            <person name="Daum C."/>
            <person name="Ng V."/>
            <person name="Clum A."/>
            <person name="Steindorff A."/>
            <person name="Ohm R.A."/>
            <person name="Martin F."/>
            <person name="Silar P."/>
            <person name="Natvig D.O."/>
            <person name="Lalanne C."/>
            <person name="Gautier V."/>
            <person name="Ament-Velasquez S.L."/>
            <person name="Kruys A."/>
            <person name="Hutchinson M.I."/>
            <person name="Powell A.J."/>
            <person name="Barry K."/>
            <person name="Miller A.N."/>
            <person name="Grigoriev I.V."/>
            <person name="Debuchy R."/>
            <person name="Gladieux P."/>
            <person name="Hiltunen Thoren M."/>
            <person name="Johannesson H."/>
        </authorList>
    </citation>
    <scope>NUCLEOTIDE SEQUENCE</scope>
    <source>
        <strain evidence="3">CBS 315.58</strain>
    </source>
</reference>
<evidence type="ECO:0000256" key="1">
    <source>
        <dbReference type="SAM" id="MobiDB-lite"/>
    </source>
</evidence>
<proteinExistence type="predicted"/>
<feature type="compositionally biased region" description="Basic and acidic residues" evidence="1">
    <location>
        <begin position="68"/>
        <end position="80"/>
    </location>
</feature>
<feature type="compositionally biased region" description="Gly residues" evidence="1">
    <location>
        <begin position="1"/>
        <end position="10"/>
    </location>
</feature>
<keyword evidence="2" id="KW-0472">Membrane</keyword>
<comment type="caution">
    <text evidence="3">The sequence shown here is derived from an EMBL/GenBank/DDBJ whole genome shotgun (WGS) entry which is preliminary data.</text>
</comment>
<keyword evidence="4" id="KW-1185">Reference proteome</keyword>
<keyword evidence="2" id="KW-0812">Transmembrane</keyword>
<gene>
    <name evidence="3" type="ORF">QBC40DRAFT_298429</name>
</gene>
<evidence type="ECO:0000256" key="2">
    <source>
        <dbReference type="SAM" id="Phobius"/>
    </source>
</evidence>